<evidence type="ECO:0000259" key="2">
    <source>
        <dbReference type="Pfam" id="PF00078"/>
    </source>
</evidence>
<feature type="compositionally biased region" description="Basic and acidic residues" evidence="1">
    <location>
        <begin position="1"/>
        <end position="10"/>
    </location>
</feature>
<dbReference type="InterPro" id="IPR000477">
    <property type="entry name" value="RT_dom"/>
</dbReference>
<gene>
    <name evidence="3" type="primary">pol</name>
    <name evidence="3" type="ORF">CR513_11648</name>
</gene>
<dbReference type="InterPro" id="IPR043502">
    <property type="entry name" value="DNA/RNA_pol_sf"/>
</dbReference>
<feature type="region of interest" description="Disordered" evidence="1">
    <location>
        <begin position="1"/>
        <end position="27"/>
    </location>
</feature>
<keyword evidence="4" id="KW-1185">Reference proteome</keyword>
<sequence>MESESSHEESSSNSKVKSSSDYSHDKDDLLMVNEDGDSQREKSFHSRYHFKGKICSIIINGGSYVNVASLRLVKKLNLPTLVSLAFTLGKYSDEILFDVIPMEATHILLVSDVTKHPKGKSVKNKRVEGKKEFITSKRERYNEACLPLGGLSTILTSHWEKLFLRGLPIGLTLKKVEKLNKFVSLLRNDGFKKARVHVLYLHLIPHLDDLLDKLHGFNDFSKIDLQNEYHQICMREGDEWKKTFKTKLVLYEWLVMPFSLANAPSTFVRLMNHMLRSLIGHCTVVYFDDILIYFVCVDDHFMHKFTFYANKVIFLGYVVGSQEVRMDEEKMKVIQNRLLSRCQPQIRCRLSSRTGSISASEDCLHFGRFKHDLNIIQPKGSNPAKGESLRGGLAGAKIIRTNRDPALSEKRKGLKAA</sequence>
<dbReference type="SUPFAM" id="SSF56672">
    <property type="entry name" value="DNA/RNA polymerases"/>
    <property type="match status" value="1"/>
</dbReference>
<feature type="domain" description="Reverse transcriptase" evidence="2">
    <location>
        <begin position="203"/>
        <end position="295"/>
    </location>
</feature>
<feature type="compositionally biased region" description="Low complexity" evidence="1">
    <location>
        <begin position="11"/>
        <end position="21"/>
    </location>
</feature>
<accession>A0A371HP96</accession>
<dbReference type="PANTHER" id="PTHR24559">
    <property type="entry name" value="TRANSPOSON TY3-I GAG-POL POLYPROTEIN"/>
    <property type="match status" value="1"/>
</dbReference>
<dbReference type="InterPro" id="IPR053134">
    <property type="entry name" value="RNA-dir_DNA_polymerase"/>
</dbReference>
<dbReference type="Pfam" id="PF00078">
    <property type="entry name" value="RVT_1"/>
    <property type="match status" value="1"/>
</dbReference>
<evidence type="ECO:0000256" key="1">
    <source>
        <dbReference type="SAM" id="MobiDB-lite"/>
    </source>
</evidence>
<dbReference type="InterPro" id="IPR043128">
    <property type="entry name" value="Rev_trsase/Diguanyl_cyclase"/>
</dbReference>
<comment type="caution">
    <text evidence="3">The sequence shown here is derived from an EMBL/GenBank/DDBJ whole genome shotgun (WGS) entry which is preliminary data.</text>
</comment>
<dbReference type="PANTHER" id="PTHR24559:SF437">
    <property type="entry name" value="RNA-DIRECTED DNA POLYMERASE HOMOLOG"/>
    <property type="match status" value="1"/>
</dbReference>
<dbReference type="OrthoDB" id="1002013at2759"/>
<organism evidence="3 4">
    <name type="scientific">Mucuna pruriens</name>
    <name type="common">Velvet bean</name>
    <name type="synonym">Dolichos pruriens</name>
    <dbReference type="NCBI Taxonomy" id="157652"/>
    <lineage>
        <taxon>Eukaryota</taxon>
        <taxon>Viridiplantae</taxon>
        <taxon>Streptophyta</taxon>
        <taxon>Embryophyta</taxon>
        <taxon>Tracheophyta</taxon>
        <taxon>Spermatophyta</taxon>
        <taxon>Magnoliopsida</taxon>
        <taxon>eudicotyledons</taxon>
        <taxon>Gunneridae</taxon>
        <taxon>Pentapetalae</taxon>
        <taxon>rosids</taxon>
        <taxon>fabids</taxon>
        <taxon>Fabales</taxon>
        <taxon>Fabaceae</taxon>
        <taxon>Papilionoideae</taxon>
        <taxon>50 kb inversion clade</taxon>
        <taxon>NPAAA clade</taxon>
        <taxon>indigoferoid/millettioid clade</taxon>
        <taxon>Phaseoleae</taxon>
        <taxon>Mucuna</taxon>
    </lineage>
</organism>
<dbReference type="EMBL" id="QJKJ01002047">
    <property type="protein sequence ID" value="RDY04623.1"/>
    <property type="molecule type" value="Genomic_DNA"/>
</dbReference>
<evidence type="ECO:0000313" key="3">
    <source>
        <dbReference type="EMBL" id="RDY04623.1"/>
    </source>
</evidence>
<dbReference type="Gene3D" id="3.30.70.270">
    <property type="match status" value="1"/>
</dbReference>
<evidence type="ECO:0000313" key="4">
    <source>
        <dbReference type="Proteomes" id="UP000257109"/>
    </source>
</evidence>
<reference evidence="3" key="1">
    <citation type="submission" date="2018-05" db="EMBL/GenBank/DDBJ databases">
        <title>Draft genome of Mucuna pruriens seed.</title>
        <authorList>
            <person name="Nnadi N.E."/>
            <person name="Vos R."/>
            <person name="Hasami M.H."/>
            <person name="Devisetty U.K."/>
            <person name="Aguiy J.C."/>
        </authorList>
    </citation>
    <scope>NUCLEOTIDE SEQUENCE [LARGE SCALE GENOMIC DNA]</scope>
    <source>
        <strain evidence="3">JCA_2017</strain>
    </source>
</reference>
<proteinExistence type="predicted"/>
<name>A0A371HP96_MUCPR</name>
<protein>
    <submittedName>
        <fullName evidence="3">Retrovirus-related Pol polyprotein from transposon 17.6</fullName>
    </submittedName>
</protein>
<dbReference type="Gene3D" id="3.10.10.10">
    <property type="entry name" value="HIV Type 1 Reverse Transcriptase, subunit A, domain 1"/>
    <property type="match status" value="1"/>
</dbReference>
<dbReference type="AlphaFoldDB" id="A0A371HP96"/>
<dbReference type="Proteomes" id="UP000257109">
    <property type="component" value="Unassembled WGS sequence"/>
</dbReference>
<dbReference type="CDD" id="cd01647">
    <property type="entry name" value="RT_LTR"/>
    <property type="match status" value="1"/>
</dbReference>
<feature type="non-terminal residue" evidence="3">
    <location>
        <position position="1"/>
    </location>
</feature>